<dbReference type="VEuPathDB" id="VectorBase:GBRI001059"/>
<keyword evidence="4" id="KW-0159">Chromosome partition</keyword>
<evidence type="ECO:0000256" key="3">
    <source>
        <dbReference type="ARBA" id="ARBA00022801"/>
    </source>
</evidence>
<evidence type="ECO:0000256" key="2">
    <source>
        <dbReference type="ARBA" id="ARBA00012489"/>
    </source>
</evidence>
<reference evidence="7" key="1">
    <citation type="submission" date="2014-03" db="EMBL/GenBank/DDBJ databases">
        <authorList>
            <person name="Aksoy S."/>
            <person name="Warren W."/>
            <person name="Wilson R.K."/>
        </authorList>
    </citation>
    <scope>NUCLEOTIDE SEQUENCE [LARGE SCALE GENOMIC DNA]</scope>
    <source>
        <strain evidence="7">IAEA</strain>
    </source>
</reference>
<dbReference type="GO" id="GO:0072686">
    <property type="term" value="C:mitotic spindle"/>
    <property type="evidence" value="ECO:0007669"/>
    <property type="project" value="TreeGrafter"/>
</dbReference>
<sequence>MSQKLLDYVNKDAVLTNIGPNAREILMQQAEKEFNSENLDHSIFYQIRSLYQSSQERYRPRPFEKNDSNSKTMNPDEFLAQMNADEKSDLPDNALIQYALKTFKRRVTAEANSTDDYDIFKDISDPTEGIQRIQDICKQLPEEWTVLQLCKGSNTATTYSKYPEIHKSYAAIYVTILRHVRSCDYPKPICLRFNGSDPKKLYEKFAYIAVQFKKCIQIDPKEWTTIESRQRYWKLLNELNTFIAVAVTELKDFLFPWNFLFSGISHDVFISCNNLHDLLQNIDTFCHQYKWSDQSRVLLSLAASNAYSLTDLEIEKICTFLIDKSKQRAMACDLLRQIRKQQQQQQQNSIDLTKNGYEKMFKCFPVILIVDERLDHFYWEEINVFQEFTRISSLQSLWHLYYYYRKNIQQGYLKVNIKDGACLVNPENNLPKMELRMSTFFEYWLPNWRKILGREPTQEEFFEDLLSRNCYVYSGHGSGLQYVNGRKITKHQLNSVVFLFGCDSSRLNTSGLYSELIGAHLYYHAAMCPAIVGTIMSGLDSNVDRVATEILSGWIAPNSADVLPWTEIEIISWMKKGIIEPAAHTPKCSKNIQTQSVGTSTRYNMGSLCAILARVHQRVGESKLYNTVSYVCRGLPVWNCDVEPLPLN</sequence>
<dbReference type="GO" id="GO:0005634">
    <property type="term" value="C:nucleus"/>
    <property type="evidence" value="ECO:0007669"/>
    <property type="project" value="InterPro"/>
</dbReference>
<name>A0A1A9VZZ7_9MUSC</name>
<dbReference type="GO" id="GO:0005737">
    <property type="term" value="C:cytoplasm"/>
    <property type="evidence" value="ECO:0007669"/>
    <property type="project" value="TreeGrafter"/>
</dbReference>
<evidence type="ECO:0000313" key="6">
    <source>
        <dbReference type="EnsemblMetazoa" id="GBRI001059-PA"/>
    </source>
</evidence>
<dbReference type="AlphaFoldDB" id="A0A1A9VZZ7"/>
<dbReference type="GO" id="GO:0006508">
    <property type="term" value="P:proteolysis"/>
    <property type="evidence" value="ECO:0007669"/>
    <property type="project" value="InterPro"/>
</dbReference>
<dbReference type="PROSITE" id="PS51700">
    <property type="entry name" value="SEPARIN"/>
    <property type="match status" value="1"/>
</dbReference>
<accession>A0A1A9VZZ7</accession>
<keyword evidence="3" id="KW-0378">Hydrolase</keyword>
<evidence type="ECO:0000259" key="5">
    <source>
        <dbReference type="PROSITE" id="PS51700"/>
    </source>
</evidence>
<reference evidence="6" key="2">
    <citation type="submission" date="2020-05" db="UniProtKB">
        <authorList>
            <consortium name="EnsemblMetazoa"/>
        </authorList>
    </citation>
    <scope>IDENTIFICATION</scope>
    <source>
        <strain evidence="6">IAEA</strain>
    </source>
</reference>
<dbReference type="PANTHER" id="PTHR12792:SF0">
    <property type="entry name" value="SEPARIN"/>
    <property type="match status" value="1"/>
</dbReference>
<dbReference type="GO" id="GO:0051307">
    <property type="term" value="P:meiotic chromosome separation"/>
    <property type="evidence" value="ECO:0007669"/>
    <property type="project" value="TreeGrafter"/>
</dbReference>
<dbReference type="GO" id="GO:0004197">
    <property type="term" value="F:cysteine-type endopeptidase activity"/>
    <property type="evidence" value="ECO:0007669"/>
    <property type="project" value="InterPro"/>
</dbReference>
<keyword evidence="7" id="KW-1185">Reference proteome</keyword>
<dbReference type="PANTHER" id="PTHR12792">
    <property type="entry name" value="EXTRA SPINDLE POLES 1-RELATED"/>
    <property type="match status" value="1"/>
</dbReference>
<dbReference type="InterPro" id="IPR030397">
    <property type="entry name" value="SEPARIN_core_dom"/>
</dbReference>
<dbReference type="Pfam" id="PF03568">
    <property type="entry name" value="Separin_C"/>
    <property type="match status" value="1"/>
</dbReference>
<dbReference type="Proteomes" id="UP000091820">
    <property type="component" value="Unassembled WGS sequence"/>
</dbReference>
<protein>
    <recommendedName>
        <fullName evidence="2">separase</fullName>
        <ecNumber evidence="2">3.4.22.49</ecNumber>
    </recommendedName>
</protein>
<dbReference type="InterPro" id="IPR005314">
    <property type="entry name" value="Peptidase_C50"/>
</dbReference>
<evidence type="ECO:0000256" key="1">
    <source>
        <dbReference type="ARBA" id="ARBA00000451"/>
    </source>
</evidence>
<dbReference type="STRING" id="37001.A0A1A9VZZ7"/>
<organism evidence="6 7">
    <name type="scientific">Glossina brevipalpis</name>
    <dbReference type="NCBI Taxonomy" id="37001"/>
    <lineage>
        <taxon>Eukaryota</taxon>
        <taxon>Metazoa</taxon>
        <taxon>Ecdysozoa</taxon>
        <taxon>Arthropoda</taxon>
        <taxon>Hexapoda</taxon>
        <taxon>Insecta</taxon>
        <taxon>Pterygota</taxon>
        <taxon>Neoptera</taxon>
        <taxon>Endopterygota</taxon>
        <taxon>Diptera</taxon>
        <taxon>Brachycera</taxon>
        <taxon>Muscomorpha</taxon>
        <taxon>Hippoboscoidea</taxon>
        <taxon>Glossinidae</taxon>
        <taxon>Glossina</taxon>
    </lineage>
</organism>
<evidence type="ECO:0000313" key="7">
    <source>
        <dbReference type="Proteomes" id="UP000091820"/>
    </source>
</evidence>
<dbReference type="EnsemblMetazoa" id="GBRI001059-RA">
    <property type="protein sequence ID" value="GBRI001059-PA"/>
    <property type="gene ID" value="GBRI001059"/>
</dbReference>
<feature type="domain" description="Peptidase C50" evidence="5">
    <location>
        <begin position="417"/>
        <end position="513"/>
    </location>
</feature>
<proteinExistence type="predicted"/>
<comment type="catalytic activity">
    <reaction evidence="1">
        <text>All bonds known to be hydrolyzed by this endopeptidase have arginine in P1 and an acidic residue in P4. P6 is often occupied by an acidic residue or by a hydroxy-amino-acid residue, the phosphorylation of which enhances cleavage.</text>
        <dbReference type="EC" id="3.4.22.49"/>
    </reaction>
</comment>
<evidence type="ECO:0000256" key="4">
    <source>
        <dbReference type="ARBA" id="ARBA00022829"/>
    </source>
</evidence>
<dbReference type="EC" id="3.4.22.49" evidence="2"/>